<reference evidence="13 14" key="2">
    <citation type="submission" date="2018-11" db="EMBL/GenBank/DDBJ databases">
        <authorList>
            <consortium name="Pathogen Informatics"/>
        </authorList>
    </citation>
    <scope>NUCLEOTIDE SEQUENCE [LARGE SCALE GENOMIC DNA]</scope>
</reference>
<dbReference type="AlphaFoldDB" id="A0A158QF20"/>
<dbReference type="EMBL" id="UYSG01011045">
    <property type="protein sequence ID" value="VDL60523.1"/>
    <property type="molecule type" value="Genomic_DNA"/>
</dbReference>
<evidence type="ECO:0000256" key="8">
    <source>
        <dbReference type="ARBA" id="ARBA00023157"/>
    </source>
</evidence>
<evidence type="ECO:0000256" key="7">
    <source>
        <dbReference type="ARBA" id="ARBA00023136"/>
    </source>
</evidence>
<dbReference type="Gene3D" id="3.40.50.410">
    <property type="entry name" value="von Willebrand factor, type A domain"/>
    <property type="match status" value="1"/>
</dbReference>
<reference evidence="15" key="1">
    <citation type="submission" date="2016-04" db="UniProtKB">
        <authorList>
            <consortium name="WormBaseParasite"/>
        </authorList>
    </citation>
    <scope>IDENTIFICATION</scope>
</reference>
<feature type="compositionally biased region" description="Basic and acidic residues" evidence="10">
    <location>
        <begin position="627"/>
        <end position="637"/>
    </location>
</feature>
<feature type="domain" description="Voltage-dependent calcium channel alpha-2/delta subunit conserved region" evidence="12">
    <location>
        <begin position="1027"/>
        <end position="1224"/>
    </location>
</feature>
<evidence type="ECO:0000256" key="2">
    <source>
        <dbReference type="ARBA" id="ARBA00022692"/>
    </source>
</evidence>
<dbReference type="WBParaSite" id="HDID_0000820701-mRNA-1">
    <property type="protein sequence ID" value="HDID_0000820701-mRNA-1"/>
    <property type="gene ID" value="HDID_0000820701"/>
</dbReference>
<evidence type="ECO:0000256" key="5">
    <source>
        <dbReference type="ARBA" id="ARBA00022837"/>
    </source>
</evidence>
<dbReference type="OrthoDB" id="10054666at2759"/>
<dbReference type="InterPro" id="IPR013608">
    <property type="entry name" value="VWA_N"/>
</dbReference>
<evidence type="ECO:0000256" key="4">
    <source>
        <dbReference type="ARBA" id="ARBA00022729"/>
    </source>
</evidence>
<dbReference type="STRING" id="6216.A0A158QF20"/>
<keyword evidence="3" id="KW-0479">Metal-binding</keyword>
<keyword evidence="2" id="KW-0812">Transmembrane</keyword>
<evidence type="ECO:0000256" key="1">
    <source>
        <dbReference type="ARBA" id="ARBA00004479"/>
    </source>
</evidence>
<dbReference type="InterPro" id="IPR036465">
    <property type="entry name" value="vWFA_dom_sf"/>
</dbReference>
<proteinExistence type="predicted"/>
<feature type="compositionally biased region" description="Acidic residues" evidence="10">
    <location>
        <begin position="638"/>
        <end position="651"/>
    </location>
</feature>
<feature type="domain" description="VWA N-terminal" evidence="11">
    <location>
        <begin position="105"/>
        <end position="179"/>
    </location>
</feature>
<dbReference type="Proteomes" id="UP000274504">
    <property type="component" value="Unassembled WGS sequence"/>
</dbReference>
<evidence type="ECO:0000256" key="10">
    <source>
        <dbReference type="SAM" id="MobiDB-lite"/>
    </source>
</evidence>
<dbReference type="GO" id="GO:0005891">
    <property type="term" value="C:voltage-gated calcium channel complex"/>
    <property type="evidence" value="ECO:0007669"/>
    <property type="project" value="TreeGrafter"/>
</dbReference>
<protein>
    <submittedName>
        <fullName evidence="15">VWFA domain-containing protein</fullName>
    </submittedName>
</protein>
<dbReference type="Pfam" id="PF08399">
    <property type="entry name" value="VWA_N"/>
    <property type="match status" value="1"/>
</dbReference>
<dbReference type="InterPro" id="IPR051173">
    <property type="entry name" value="Ca_channel_alpha-2/delta"/>
</dbReference>
<dbReference type="GO" id="GO:0005245">
    <property type="term" value="F:voltage-gated calcium channel activity"/>
    <property type="evidence" value="ECO:0007669"/>
    <property type="project" value="TreeGrafter"/>
</dbReference>
<name>A0A158QF20_HYMDI</name>
<dbReference type="Pfam" id="PF08473">
    <property type="entry name" value="VGCC_alpha2"/>
    <property type="match status" value="1"/>
</dbReference>
<keyword evidence="5" id="KW-0106">Calcium</keyword>
<dbReference type="GO" id="GO:0046872">
    <property type="term" value="F:metal ion binding"/>
    <property type="evidence" value="ECO:0007669"/>
    <property type="project" value="UniProtKB-KW"/>
</dbReference>
<evidence type="ECO:0000313" key="14">
    <source>
        <dbReference type="Proteomes" id="UP000274504"/>
    </source>
</evidence>
<keyword evidence="4" id="KW-0732">Signal</keyword>
<evidence type="ECO:0000313" key="15">
    <source>
        <dbReference type="WBParaSite" id="HDID_0000820701-mRNA-1"/>
    </source>
</evidence>
<evidence type="ECO:0000256" key="9">
    <source>
        <dbReference type="ARBA" id="ARBA00023180"/>
    </source>
</evidence>
<evidence type="ECO:0000313" key="13">
    <source>
        <dbReference type="EMBL" id="VDL60523.1"/>
    </source>
</evidence>
<gene>
    <name evidence="13" type="ORF">HDID_LOCUS8205</name>
</gene>
<feature type="compositionally biased region" description="Low complexity" evidence="10">
    <location>
        <begin position="558"/>
        <end position="595"/>
    </location>
</feature>
<evidence type="ECO:0000259" key="12">
    <source>
        <dbReference type="Pfam" id="PF08473"/>
    </source>
</evidence>
<comment type="subcellular location">
    <subcellularLocation>
        <location evidence="1">Membrane</location>
        <topology evidence="1">Single-pass type I membrane protein</topology>
    </subcellularLocation>
</comment>
<dbReference type="Gene3D" id="3.30.450.20">
    <property type="entry name" value="PAS domain"/>
    <property type="match status" value="1"/>
</dbReference>
<organism evidence="15">
    <name type="scientific">Hymenolepis diminuta</name>
    <name type="common">Rat tapeworm</name>
    <dbReference type="NCBI Taxonomy" id="6216"/>
    <lineage>
        <taxon>Eukaryota</taxon>
        <taxon>Metazoa</taxon>
        <taxon>Spiralia</taxon>
        <taxon>Lophotrochozoa</taxon>
        <taxon>Platyhelminthes</taxon>
        <taxon>Cestoda</taxon>
        <taxon>Eucestoda</taxon>
        <taxon>Cyclophyllidea</taxon>
        <taxon>Hymenolepididae</taxon>
        <taxon>Hymenolepis</taxon>
    </lineage>
</organism>
<evidence type="ECO:0000259" key="11">
    <source>
        <dbReference type="Pfam" id="PF08399"/>
    </source>
</evidence>
<dbReference type="InterPro" id="IPR013680">
    <property type="entry name" value="VDCC_a2/dsu"/>
</dbReference>
<sequence>MSILYPSDPSTIHESSVNDAAYSQGHVPQGTVNGFQDLIYRGKITITKLDPLKNVKEYASKLYQLFLRKAEALEKVVQDVEEEATKYPWNPLLKNISFVALTDKGENLERHHYFNIPVNTSESGVYIPSEVYINDTVLLHQVDWTSNLDHIFKKQNDTLNFIYFASEYGFLRTYPRYQWPLDDSIKSLDARRKSWYTQYTGVPKDVLFLVDTSGSMHGQALNLANTSLRLLIETLNKNDFFAVAKQVIRNVFRLTAHDTADYDAAVEFGMKQMSAVSKLPATAHCNKIMVLISDSGIDYSNQTTQDMLTRYKDYVHLITYSLSTITGPGPLDQFSAQINGKEHFTETATGYGAKKKYHPLDLDLVVHHAADIFPFKIAEEIGPMASLTMAVYNRTLDRRVILLGIMGTDVSAREMVDLLHPYLNSPTDYAFMIDNNGFVLFHPLLKSYRKLSAQTIDIDIVDIEASNEKELLTIHAHRTLRTYAYTPIPETEYSICLVTATDRDVDVQFLSQKEFLGTTDNAIYIKGVKMDTLPLPVKVILAPILANCRKPSFSRILSPPTTSTTTSTTTTTTTPTTTTTTTTTVTTPTTAETTTLDPESLDNLFGIGQTTEVPMKKDEEVEEEEKKEEKKDEKKEEEKEEEKEEAMESEQSENIRKKRSASLSYSAGVKEIEKVLRFVVEYDFGNTFYDGHFMSDLLVGLDVLRDWKSTRMSNYVTARSVFFTSGLGFIYPSDVKQEFEPLLTADFANSSIWQRVLDSHGLIFWIQPHLTEPIIPIYEEVPVFTFPPTESTEYTETTETWNNTTVTPIPEEFWSGLPPIPGFEVTQTDSQSTESMLEETLSVSSSPVEGSEQTTLLESSTLFTISTTDEPSTLEATASRIKREVSDKSFTTSSTSESIHESVSSSDFISSTVSSFESSTNLNTLSSAAFPISQSSTDSTDVEVLSEETDSIIIGSSYPAFTSDMSAGETSTESATTTPEPEIIDLPKVTVFLGAQASQNEITNVFAVTGLTLNETYLQQMLQRFPNCDDEDTCYFLDDAAFVMAVNREKLNYQVGYFLGYVDPPLMESLLDNKVYSRVKYYDYQAICDFAHLGEKNCTSPAMRLIPNVVRNFAQIFNPRFWLSLIKQLASLFIQLANMLVVFSQMCSNAFAIDQKIDYVNCVKSTYRYYPTDGANFGKKPVDTTEITGIFTCSPECTRKWSATSVPYSNLKFIRTDKICACIKKDYDWQLTPSIGKKIQRMPVAEGRDKNCVLCLFDRWAE</sequence>
<dbReference type="SUPFAM" id="SSF53300">
    <property type="entry name" value="vWA-like"/>
    <property type="match status" value="1"/>
</dbReference>
<evidence type="ECO:0000256" key="6">
    <source>
        <dbReference type="ARBA" id="ARBA00022989"/>
    </source>
</evidence>
<dbReference type="PANTHER" id="PTHR10166:SF37">
    <property type="entry name" value="STOLID, ISOFORM H"/>
    <property type="match status" value="1"/>
</dbReference>
<feature type="region of interest" description="Disordered" evidence="10">
    <location>
        <begin position="552"/>
        <end position="660"/>
    </location>
</feature>
<keyword evidence="7" id="KW-0472">Membrane</keyword>
<accession>A0A158QF20</accession>
<keyword evidence="9" id="KW-0325">Glycoprotein</keyword>
<evidence type="ECO:0000256" key="3">
    <source>
        <dbReference type="ARBA" id="ARBA00022723"/>
    </source>
</evidence>
<keyword evidence="6" id="KW-1133">Transmembrane helix</keyword>
<dbReference type="PANTHER" id="PTHR10166">
    <property type="entry name" value="VOLTAGE-DEPENDENT CALCIUM CHANNEL SUBUNIT ALPHA-2/DELTA-RELATED"/>
    <property type="match status" value="1"/>
</dbReference>
<keyword evidence="8" id="KW-1015">Disulfide bond</keyword>